<evidence type="ECO:0000256" key="11">
    <source>
        <dbReference type="ARBA" id="ARBA00023033"/>
    </source>
</evidence>
<dbReference type="AlphaFoldDB" id="A0A834IMR8"/>
<name>A0A834IMR8_RHYFE</name>
<evidence type="ECO:0000256" key="2">
    <source>
        <dbReference type="ARBA" id="ARBA00004174"/>
    </source>
</evidence>
<dbReference type="InterPro" id="IPR050476">
    <property type="entry name" value="Insect_CytP450_Detox"/>
</dbReference>
<evidence type="ECO:0000256" key="8">
    <source>
        <dbReference type="ARBA" id="ARBA00022848"/>
    </source>
</evidence>
<evidence type="ECO:0000256" key="13">
    <source>
        <dbReference type="PIRSR" id="PIRSR602401-1"/>
    </source>
</evidence>
<dbReference type="PANTHER" id="PTHR24292:SF100">
    <property type="entry name" value="CYTOCHROME P450 6A16, ISOFORM B-RELATED"/>
    <property type="match status" value="1"/>
</dbReference>
<evidence type="ECO:0000256" key="14">
    <source>
        <dbReference type="RuleBase" id="RU000461"/>
    </source>
</evidence>
<protein>
    <recommendedName>
        <fullName evidence="17">Cytochrome P450</fullName>
    </recommendedName>
</protein>
<proteinExistence type="inferred from homology"/>
<dbReference type="EMBL" id="JAACXV010000241">
    <property type="protein sequence ID" value="KAF7281448.1"/>
    <property type="molecule type" value="Genomic_DNA"/>
</dbReference>
<dbReference type="OrthoDB" id="2789670at2759"/>
<dbReference type="GO" id="GO:0004497">
    <property type="term" value="F:monooxygenase activity"/>
    <property type="evidence" value="ECO:0007669"/>
    <property type="project" value="UniProtKB-KW"/>
</dbReference>
<keyword evidence="12" id="KW-0472">Membrane</keyword>
<evidence type="ECO:0008006" key="17">
    <source>
        <dbReference type="Google" id="ProtNLM"/>
    </source>
</evidence>
<evidence type="ECO:0000256" key="7">
    <source>
        <dbReference type="ARBA" id="ARBA00022824"/>
    </source>
</evidence>
<feature type="binding site" description="axial binding residue" evidence="13">
    <location>
        <position position="477"/>
    </location>
    <ligand>
        <name>heme</name>
        <dbReference type="ChEBI" id="CHEBI:30413"/>
    </ligand>
    <ligandPart>
        <name>Fe</name>
        <dbReference type="ChEBI" id="CHEBI:18248"/>
    </ligandPart>
</feature>
<reference evidence="15" key="1">
    <citation type="submission" date="2020-08" db="EMBL/GenBank/DDBJ databases">
        <title>Genome sequencing and assembly of the red palm weevil Rhynchophorus ferrugineus.</title>
        <authorList>
            <person name="Dias G.B."/>
            <person name="Bergman C.M."/>
            <person name="Manee M."/>
        </authorList>
    </citation>
    <scope>NUCLEOTIDE SEQUENCE</scope>
    <source>
        <strain evidence="15">AA-2017</strain>
        <tissue evidence="15">Whole larva</tissue>
    </source>
</reference>
<dbReference type="FunFam" id="1.10.630.10:FF:000042">
    <property type="entry name" value="Cytochrome P450"/>
    <property type="match status" value="1"/>
</dbReference>
<keyword evidence="16" id="KW-1185">Reference proteome</keyword>
<keyword evidence="7" id="KW-0256">Endoplasmic reticulum</keyword>
<gene>
    <name evidence="15" type="ORF">GWI33_004773</name>
</gene>
<dbReference type="Pfam" id="PF00067">
    <property type="entry name" value="p450"/>
    <property type="match status" value="1"/>
</dbReference>
<dbReference type="GO" id="GO:0020037">
    <property type="term" value="F:heme binding"/>
    <property type="evidence" value="ECO:0007669"/>
    <property type="project" value="InterPro"/>
</dbReference>
<dbReference type="InterPro" id="IPR002401">
    <property type="entry name" value="Cyt_P450_E_grp-I"/>
</dbReference>
<dbReference type="GO" id="GO:0016705">
    <property type="term" value="F:oxidoreductase activity, acting on paired donors, with incorporation or reduction of molecular oxygen"/>
    <property type="evidence" value="ECO:0007669"/>
    <property type="project" value="InterPro"/>
</dbReference>
<dbReference type="PRINTS" id="PR00385">
    <property type="entry name" value="P450"/>
</dbReference>
<comment type="caution">
    <text evidence="15">The sequence shown here is derived from an EMBL/GenBank/DDBJ whole genome shotgun (WGS) entry which is preliminary data.</text>
</comment>
<keyword evidence="6 13" id="KW-0479">Metal-binding</keyword>
<evidence type="ECO:0000313" key="16">
    <source>
        <dbReference type="Proteomes" id="UP000625711"/>
    </source>
</evidence>
<dbReference type="PRINTS" id="PR00463">
    <property type="entry name" value="EP450I"/>
</dbReference>
<keyword evidence="8" id="KW-0492">Microsome</keyword>
<organism evidence="15 16">
    <name type="scientific">Rhynchophorus ferrugineus</name>
    <name type="common">Red palm weevil</name>
    <name type="synonym">Curculio ferrugineus</name>
    <dbReference type="NCBI Taxonomy" id="354439"/>
    <lineage>
        <taxon>Eukaryota</taxon>
        <taxon>Metazoa</taxon>
        <taxon>Ecdysozoa</taxon>
        <taxon>Arthropoda</taxon>
        <taxon>Hexapoda</taxon>
        <taxon>Insecta</taxon>
        <taxon>Pterygota</taxon>
        <taxon>Neoptera</taxon>
        <taxon>Endopterygota</taxon>
        <taxon>Coleoptera</taxon>
        <taxon>Polyphaga</taxon>
        <taxon>Cucujiformia</taxon>
        <taxon>Curculionidae</taxon>
        <taxon>Dryophthorinae</taxon>
        <taxon>Rhynchophorus</taxon>
    </lineage>
</organism>
<dbReference type="GO" id="GO:0005789">
    <property type="term" value="C:endoplasmic reticulum membrane"/>
    <property type="evidence" value="ECO:0007669"/>
    <property type="project" value="UniProtKB-SubCell"/>
</dbReference>
<evidence type="ECO:0000256" key="10">
    <source>
        <dbReference type="ARBA" id="ARBA00023004"/>
    </source>
</evidence>
<evidence type="ECO:0000256" key="1">
    <source>
        <dbReference type="ARBA" id="ARBA00001971"/>
    </source>
</evidence>
<comment type="cofactor">
    <cofactor evidence="1 13">
        <name>heme</name>
        <dbReference type="ChEBI" id="CHEBI:30413"/>
    </cofactor>
</comment>
<comment type="similarity">
    <text evidence="4 14">Belongs to the cytochrome P450 family.</text>
</comment>
<dbReference type="InterPro" id="IPR036396">
    <property type="entry name" value="Cyt_P450_sf"/>
</dbReference>
<dbReference type="Proteomes" id="UP000625711">
    <property type="component" value="Unassembled WGS sequence"/>
</dbReference>
<comment type="subcellular location">
    <subcellularLocation>
        <location evidence="3">Endoplasmic reticulum membrane</location>
        <topology evidence="3">Peripheral membrane protein</topology>
    </subcellularLocation>
    <subcellularLocation>
        <location evidence="2">Microsome membrane</location>
        <topology evidence="2">Peripheral membrane protein</topology>
    </subcellularLocation>
</comment>
<evidence type="ECO:0000256" key="12">
    <source>
        <dbReference type="ARBA" id="ARBA00023136"/>
    </source>
</evidence>
<dbReference type="InterPro" id="IPR001128">
    <property type="entry name" value="Cyt_P450"/>
</dbReference>
<keyword evidence="9 14" id="KW-0560">Oxidoreductase</keyword>
<keyword evidence="10 13" id="KW-0408">Iron</keyword>
<evidence type="ECO:0000256" key="5">
    <source>
        <dbReference type="ARBA" id="ARBA00022617"/>
    </source>
</evidence>
<evidence type="ECO:0000313" key="15">
    <source>
        <dbReference type="EMBL" id="KAF7281448.1"/>
    </source>
</evidence>
<dbReference type="PANTHER" id="PTHR24292">
    <property type="entry name" value="CYTOCHROME P450"/>
    <property type="match status" value="1"/>
</dbReference>
<evidence type="ECO:0000256" key="9">
    <source>
        <dbReference type="ARBA" id="ARBA00023002"/>
    </source>
</evidence>
<dbReference type="PROSITE" id="PS00086">
    <property type="entry name" value="CYTOCHROME_P450"/>
    <property type="match status" value="1"/>
</dbReference>
<evidence type="ECO:0000256" key="3">
    <source>
        <dbReference type="ARBA" id="ARBA00004406"/>
    </source>
</evidence>
<evidence type="ECO:0000256" key="4">
    <source>
        <dbReference type="ARBA" id="ARBA00010617"/>
    </source>
</evidence>
<sequence length="532" mass="62094">MDGEPWRVLRAKFTTTFTSRRMKMMFDTLVAKTEDLERIVEVFAVIALLYYVRYRQTYWKRRGLYQFKPEYFFGNARKELFGLGSIFLLFRDTYEKARALKEKHFGIYFFWDPLYVPTDLNIIKHILIKDFPHFHGHGWFSHPKDRLSMNLFAMEGEPWRVLRAKLTSTFTSGRMKMMFDTLVAKTEGLERMVEGFMVRGNPVDIKETASRFTTDIIASCAFGIENDALGDDRNDFRRQGRKMFKPNVIYMLLFNTLPSWILGPLGFKFAPKDLDKFFSETVLDTIEYREKYDVRRKDFMDLLLQLKNGSDDGKHPPESQRLTVDEIIAQCFVFFLAGFETSSTTITFALLELAFSQDIQEKLRNEILDVLERYDGLLSYDAMMEMTYLDMVVGETLRKYPPGANLPRVCSKTYRVPGTDVVIEKGTKVQIPVWGIQMDPEYYPDPETFDPERFTADNKAKRPEMTFLPFGEGPRMCIGLRFGTMQVKVGLISLLKKFKFTLNEKTRTPIEMEKVNFVLAVEGDVWLNASRV</sequence>
<dbReference type="InterPro" id="IPR017972">
    <property type="entry name" value="Cyt_P450_CS"/>
</dbReference>
<dbReference type="SUPFAM" id="SSF48264">
    <property type="entry name" value="Cytochrome P450"/>
    <property type="match status" value="1"/>
</dbReference>
<evidence type="ECO:0000256" key="6">
    <source>
        <dbReference type="ARBA" id="ARBA00022723"/>
    </source>
</evidence>
<dbReference type="GO" id="GO:0005506">
    <property type="term" value="F:iron ion binding"/>
    <property type="evidence" value="ECO:0007669"/>
    <property type="project" value="InterPro"/>
</dbReference>
<keyword evidence="11 14" id="KW-0503">Monooxygenase</keyword>
<dbReference type="CDD" id="cd11056">
    <property type="entry name" value="CYP6-like"/>
    <property type="match status" value="1"/>
</dbReference>
<keyword evidence="5 13" id="KW-0349">Heme</keyword>
<accession>A0A834IMR8</accession>
<dbReference type="Gene3D" id="1.10.630.10">
    <property type="entry name" value="Cytochrome P450"/>
    <property type="match status" value="1"/>
</dbReference>